<feature type="region of interest" description="Disordered" evidence="1">
    <location>
        <begin position="1"/>
        <end position="58"/>
    </location>
</feature>
<organism evidence="2 3">
    <name type="scientific">Paenibacillus catalpae</name>
    <dbReference type="NCBI Taxonomy" id="1045775"/>
    <lineage>
        <taxon>Bacteria</taxon>
        <taxon>Bacillati</taxon>
        <taxon>Bacillota</taxon>
        <taxon>Bacilli</taxon>
        <taxon>Bacillales</taxon>
        <taxon>Paenibacillaceae</taxon>
        <taxon>Paenibacillus</taxon>
    </lineage>
</organism>
<dbReference type="EMBL" id="FOMT01000001">
    <property type="protein sequence ID" value="SFD74685.1"/>
    <property type="molecule type" value="Genomic_DNA"/>
</dbReference>
<protein>
    <submittedName>
        <fullName evidence="2">Uncharacterized protein</fullName>
    </submittedName>
</protein>
<feature type="compositionally biased region" description="Basic and acidic residues" evidence="1">
    <location>
        <begin position="23"/>
        <end position="32"/>
    </location>
</feature>
<dbReference type="RefSeq" id="WP_175532734.1">
    <property type="nucleotide sequence ID" value="NZ_FOMT01000001.1"/>
</dbReference>
<accession>A0A1I1UVT6</accession>
<feature type="compositionally biased region" description="Polar residues" evidence="1">
    <location>
        <begin position="34"/>
        <end position="43"/>
    </location>
</feature>
<evidence type="ECO:0000313" key="2">
    <source>
        <dbReference type="EMBL" id="SFD74685.1"/>
    </source>
</evidence>
<dbReference type="STRING" id="1045775.SAMN05216378_1241"/>
<evidence type="ECO:0000313" key="3">
    <source>
        <dbReference type="Proteomes" id="UP000198855"/>
    </source>
</evidence>
<dbReference type="AlphaFoldDB" id="A0A1I1UVT6"/>
<name>A0A1I1UVT6_9BACL</name>
<reference evidence="3" key="1">
    <citation type="submission" date="2016-10" db="EMBL/GenBank/DDBJ databases">
        <authorList>
            <person name="Varghese N."/>
            <person name="Submissions S."/>
        </authorList>
    </citation>
    <scope>NUCLEOTIDE SEQUENCE [LARGE SCALE GENOMIC DNA]</scope>
    <source>
        <strain evidence="3">CGMCC 1.10784</strain>
    </source>
</reference>
<dbReference type="Proteomes" id="UP000198855">
    <property type="component" value="Unassembled WGS sequence"/>
</dbReference>
<gene>
    <name evidence="2" type="ORF">SAMN05216378_1241</name>
</gene>
<proteinExistence type="predicted"/>
<sequence length="58" mass="6712">MSNNENYNHNQHDQTDNNGQRQNDVHGGEFRNGRLSQIKNNNPDGEAVENEFLSKKEQ</sequence>
<keyword evidence="3" id="KW-1185">Reference proteome</keyword>
<evidence type="ECO:0000256" key="1">
    <source>
        <dbReference type="SAM" id="MobiDB-lite"/>
    </source>
</evidence>